<name>A0ABP0LPA1_9DINO</name>
<proteinExistence type="predicted"/>
<sequence>MGDVSPFQVKLRDWVTQVYSLRHGAPEALPWPIEGGGSILSVCQRCWKDQAGLVAGFCDLVQKVGIASESMTPDVFEEKFMTSQEFPPKEGSMLATCILQWSLDDCSFWRSPSMASVVDISKSIALAGWKEGEMIGLRLPPGVDLKNVDSEYGLYMFDDGGQKALAAALVLLGCLHLAGTEPIESLRHPHVTGLVKGLLQIPTLHKSQASDEVSQMLQRIVKQNVDAKKLPVSSFEWCGILERLGEESIGSISEAVQKYNAIPEICAHGSNTESCMKHEANDRSASGSLMIDSKKCYAIGHWMHKCCKEAKAIVMDAMQDAPFQYGPFGEGLAQMPQLFIGSKADGMRSSPESGLFPLANEETLRIDWDLTLESHGQAMLFERIKRAFEMNTAIVAEVRDKRKYRMSLEDLTSVRNLCALWQQIRAFCMTRIPDEFTKLDERLRSGSSMDEQLQPLFQECPSVFSISMLPLTQKAALTELKLKEESVTVEVERQRLELRAAKWKWFQGALARDQSQMALISQAPEKIQALKHRKVMSWRLEQAKVGERVVLAYADKFLRCRQVEKLQHLHEAESAGIKQTDLCMVSFCDLNVPLANSKERMGELMQAIACINDIQPSKNIGIVECAEHPRKSSRRGHADEEKELQEELWALRQQCDTRWILPFEVPASAEAHSSRRRWSFGRLVTNKEAEETNQFMVASELALAGRPLTDKKIVIPLSKDLLLPESLEADEDLKQADRQRPSAEAIAAQKGSDRYLALFRSLFSLSGDGLAKQAVILINLTGYVEELGAAAFRQNLALCSKAIPLCLQWICHGLLIR</sequence>
<keyword evidence="2" id="KW-1185">Reference proteome</keyword>
<comment type="caution">
    <text evidence="1">The sequence shown here is derived from an EMBL/GenBank/DDBJ whole genome shotgun (WGS) entry which is preliminary data.</text>
</comment>
<gene>
    <name evidence="1" type="ORF">CCMP2556_LOCUS21608</name>
</gene>
<reference evidence="1 2" key="1">
    <citation type="submission" date="2024-02" db="EMBL/GenBank/DDBJ databases">
        <authorList>
            <person name="Chen Y."/>
            <person name="Shah S."/>
            <person name="Dougan E. K."/>
            <person name="Thang M."/>
            <person name="Chan C."/>
        </authorList>
    </citation>
    <scope>NUCLEOTIDE SEQUENCE [LARGE SCALE GENOMIC DNA]</scope>
</reference>
<evidence type="ECO:0000313" key="1">
    <source>
        <dbReference type="EMBL" id="CAK9039995.1"/>
    </source>
</evidence>
<evidence type="ECO:0000313" key="2">
    <source>
        <dbReference type="Proteomes" id="UP001642484"/>
    </source>
</evidence>
<dbReference type="EMBL" id="CAXAMN010013136">
    <property type="protein sequence ID" value="CAK9039995.1"/>
    <property type="molecule type" value="Genomic_DNA"/>
</dbReference>
<accession>A0ABP0LPA1</accession>
<protein>
    <submittedName>
        <fullName evidence="1">Uncharacterized protein</fullName>
    </submittedName>
</protein>
<organism evidence="1 2">
    <name type="scientific">Durusdinium trenchii</name>
    <dbReference type="NCBI Taxonomy" id="1381693"/>
    <lineage>
        <taxon>Eukaryota</taxon>
        <taxon>Sar</taxon>
        <taxon>Alveolata</taxon>
        <taxon>Dinophyceae</taxon>
        <taxon>Suessiales</taxon>
        <taxon>Symbiodiniaceae</taxon>
        <taxon>Durusdinium</taxon>
    </lineage>
</organism>
<dbReference type="Proteomes" id="UP001642484">
    <property type="component" value="Unassembled WGS sequence"/>
</dbReference>